<evidence type="ECO:0000313" key="3">
    <source>
        <dbReference type="Proteomes" id="UP000184301"/>
    </source>
</evidence>
<dbReference type="EMBL" id="FQZY01000008">
    <property type="protein sequence ID" value="SHJ43063.1"/>
    <property type="molecule type" value="Genomic_DNA"/>
</dbReference>
<evidence type="ECO:0008006" key="4">
    <source>
        <dbReference type="Google" id="ProtNLM"/>
    </source>
</evidence>
<accession>A0A1M6J8N1</accession>
<evidence type="ECO:0000313" key="2">
    <source>
        <dbReference type="EMBL" id="SHJ43063.1"/>
    </source>
</evidence>
<gene>
    <name evidence="2" type="ORF">SAMN02745243_00588</name>
</gene>
<protein>
    <recommendedName>
        <fullName evidence="4">Recombinase zinc beta ribbon domain-containing protein</fullName>
    </recommendedName>
</protein>
<sequence length="115" mass="13673">MQRVTCRDGYECGTYYKKGNALCNSHFIKKSVLDDIVRNEIQKQGKKALKEVDKDEILKLADHKREVERKCSEADKEIEGLEKQLAGIQKYKKKNQEYSLRIWKKSFKLQFRKMK</sequence>
<dbReference type="RefSeq" id="WP_242945333.1">
    <property type="nucleotide sequence ID" value="NZ_FQZY01000008.1"/>
</dbReference>
<reference evidence="2 3" key="1">
    <citation type="submission" date="2016-11" db="EMBL/GenBank/DDBJ databases">
        <authorList>
            <person name="Jaros S."/>
            <person name="Januszkiewicz K."/>
            <person name="Wedrychowicz H."/>
        </authorList>
    </citation>
    <scope>NUCLEOTIDE SEQUENCE [LARGE SCALE GENOMIC DNA]</scope>
    <source>
        <strain evidence="2 3">DSM 15480</strain>
    </source>
</reference>
<dbReference type="AlphaFoldDB" id="A0A1M6J8N1"/>
<keyword evidence="3" id="KW-1185">Reference proteome</keyword>
<evidence type="ECO:0000256" key="1">
    <source>
        <dbReference type="SAM" id="Coils"/>
    </source>
</evidence>
<name>A0A1M6J8N1_9FIRM</name>
<keyword evidence="1" id="KW-0175">Coiled coil</keyword>
<feature type="coiled-coil region" evidence="1">
    <location>
        <begin position="64"/>
        <end position="91"/>
    </location>
</feature>
<proteinExistence type="predicted"/>
<dbReference type="Proteomes" id="UP000184301">
    <property type="component" value="Unassembled WGS sequence"/>
</dbReference>
<organism evidence="2 3">
    <name type="scientific">Hespellia stercorisuis DSM 15480</name>
    <dbReference type="NCBI Taxonomy" id="1121950"/>
    <lineage>
        <taxon>Bacteria</taxon>
        <taxon>Bacillati</taxon>
        <taxon>Bacillota</taxon>
        <taxon>Clostridia</taxon>
        <taxon>Lachnospirales</taxon>
        <taxon>Lachnospiraceae</taxon>
        <taxon>Hespellia</taxon>
    </lineage>
</organism>
<dbReference type="STRING" id="1121950.SAMN02745243_00588"/>